<proteinExistence type="inferred from homology"/>
<dbReference type="Gene3D" id="3.40.50.10330">
    <property type="entry name" value="Probable inorganic polyphosphate/atp-NAD kinase, domain 1"/>
    <property type="match status" value="1"/>
</dbReference>
<evidence type="ECO:0000256" key="3">
    <source>
        <dbReference type="ARBA" id="ARBA00022679"/>
    </source>
</evidence>
<keyword evidence="5 10" id="KW-0418">Kinase</keyword>
<dbReference type="Pfam" id="PF00781">
    <property type="entry name" value="DAGK_cat"/>
    <property type="match status" value="1"/>
</dbReference>
<evidence type="ECO:0000256" key="5">
    <source>
        <dbReference type="ARBA" id="ARBA00022777"/>
    </source>
</evidence>
<feature type="domain" description="DAGKc" evidence="9">
    <location>
        <begin position="6"/>
        <end position="143"/>
    </location>
</feature>
<accession>A0ABT7V7I2</accession>
<dbReference type="InterPro" id="IPR017438">
    <property type="entry name" value="ATP-NAD_kinase_N"/>
</dbReference>
<evidence type="ECO:0000256" key="7">
    <source>
        <dbReference type="ARBA" id="ARBA00023209"/>
    </source>
</evidence>
<keyword evidence="7" id="KW-0594">Phospholipid biosynthesis</keyword>
<keyword evidence="11" id="KW-1185">Reference proteome</keyword>
<reference evidence="11" key="1">
    <citation type="submission" date="2023-06" db="EMBL/GenBank/DDBJ databases">
        <title>Identification and characterization of horizontal gene transfer across gut microbiota members of farm animals based on homology search.</title>
        <authorList>
            <person name="Zeman M."/>
            <person name="Kubasova T."/>
            <person name="Jahodarova E."/>
            <person name="Nykrynova M."/>
            <person name="Rychlik I."/>
        </authorList>
    </citation>
    <scope>NUCLEOTIDE SEQUENCE [LARGE SCALE GENOMIC DNA]</scope>
    <source>
        <strain evidence="11">154_Feed</strain>
    </source>
</reference>
<protein>
    <submittedName>
        <fullName evidence="10">Diacylglycerol kinase family lipid kinase</fullName>
    </submittedName>
</protein>
<sequence length="323" mass="33901">MKTDRAALGRALIIANPAAHSGEAGAAAERLQRFLDCSGACAAGSRLVYTERPRHATELARASAGFDTVLALGGDGVVNEVASGLMDLPGQGRPRLGVVPVGSGNDYARTLGIPHGGKLDAGWLLSCTPEPVDVGRIELLDDGGQGGAPRYFVETFSVGLDAAIALGTQELRESTPLTGTALYLASSLSVFGMRYRRYPARVSMDGAEPEARDLLLMAVQLGPTYGSGFRICPEADPADGLFDTCYAAGRIPRAAAVPVFLRAKGGHHTGSRLVTMGRARRVEFWFDGDDYPIQADGELVRSSHVAVEVVPGALTVLRPRAAS</sequence>
<dbReference type="PANTHER" id="PTHR12358">
    <property type="entry name" value="SPHINGOSINE KINASE"/>
    <property type="match status" value="1"/>
</dbReference>
<dbReference type="PANTHER" id="PTHR12358:SF106">
    <property type="entry name" value="LIPID KINASE YEGS"/>
    <property type="match status" value="1"/>
</dbReference>
<dbReference type="InterPro" id="IPR016064">
    <property type="entry name" value="NAD/diacylglycerol_kinase_sf"/>
</dbReference>
<comment type="similarity">
    <text evidence="2">Belongs to the diacylglycerol/lipid kinase family.</text>
</comment>
<dbReference type="GO" id="GO:0016301">
    <property type="term" value="F:kinase activity"/>
    <property type="evidence" value="ECO:0007669"/>
    <property type="project" value="UniProtKB-KW"/>
</dbReference>
<organism evidence="10 11">
    <name type="scientific">Enorma phocaeensis</name>
    <dbReference type="NCBI Taxonomy" id="1871019"/>
    <lineage>
        <taxon>Bacteria</taxon>
        <taxon>Bacillati</taxon>
        <taxon>Actinomycetota</taxon>
        <taxon>Coriobacteriia</taxon>
        <taxon>Coriobacteriales</taxon>
        <taxon>Coriobacteriaceae</taxon>
        <taxon>Enorma</taxon>
    </lineage>
</organism>
<keyword evidence="8" id="KW-1208">Phospholipid metabolism</keyword>
<dbReference type="Gene3D" id="2.60.200.40">
    <property type="match status" value="1"/>
</dbReference>
<dbReference type="Proteomes" id="UP001529421">
    <property type="component" value="Unassembled WGS sequence"/>
</dbReference>
<keyword evidence="4" id="KW-0547">Nucleotide-binding</keyword>
<name>A0ABT7V7I2_9ACTN</name>
<dbReference type="SUPFAM" id="SSF111331">
    <property type="entry name" value="NAD kinase/diacylglycerol kinase-like"/>
    <property type="match status" value="1"/>
</dbReference>
<dbReference type="SMART" id="SM00046">
    <property type="entry name" value="DAGKc"/>
    <property type="match status" value="1"/>
</dbReference>
<keyword evidence="7" id="KW-0443">Lipid metabolism</keyword>
<dbReference type="RefSeq" id="WP_289544431.1">
    <property type="nucleotide sequence ID" value="NZ_JAUDDZ010000002.1"/>
</dbReference>
<keyword evidence="3" id="KW-0808">Transferase</keyword>
<evidence type="ECO:0000256" key="4">
    <source>
        <dbReference type="ARBA" id="ARBA00022741"/>
    </source>
</evidence>
<evidence type="ECO:0000256" key="6">
    <source>
        <dbReference type="ARBA" id="ARBA00022840"/>
    </source>
</evidence>
<dbReference type="PROSITE" id="PS50146">
    <property type="entry name" value="DAGK"/>
    <property type="match status" value="1"/>
</dbReference>
<evidence type="ECO:0000256" key="2">
    <source>
        <dbReference type="ARBA" id="ARBA00005983"/>
    </source>
</evidence>
<dbReference type="EMBL" id="JAUDDZ010000002">
    <property type="protein sequence ID" value="MDM8274450.1"/>
    <property type="molecule type" value="Genomic_DNA"/>
</dbReference>
<dbReference type="InterPro" id="IPR050187">
    <property type="entry name" value="Lipid_Phosphate_FormReg"/>
</dbReference>
<evidence type="ECO:0000313" key="10">
    <source>
        <dbReference type="EMBL" id="MDM8274450.1"/>
    </source>
</evidence>
<comment type="caution">
    <text evidence="10">The sequence shown here is derived from an EMBL/GenBank/DDBJ whole genome shotgun (WGS) entry which is preliminary data.</text>
</comment>
<gene>
    <name evidence="10" type="ORF">QUW28_02885</name>
</gene>
<dbReference type="Pfam" id="PF19279">
    <property type="entry name" value="YegS_C"/>
    <property type="match status" value="1"/>
</dbReference>
<dbReference type="InterPro" id="IPR001206">
    <property type="entry name" value="Diacylglycerol_kinase_cat_dom"/>
</dbReference>
<comment type="cofactor">
    <cofactor evidence="1">
        <name>Mg(2+)</name>
        <dbReference type="ChEBI" id="CHEBI:18420"/>
    </cofactor>
</comment>
<dbReference type="InterPro" id="IPR045540">
    <property type="entry name" value="YegS/DAGK_C"/>
</dbReference>
<keyword evidence="6" id="KW-0067">ATP-binding</keyword>
<evidence type="ECO:0000259" key="9">
    <source>
        <dbReference type="PROSITE" id="PS50146"/>
    </source>
</evidence>
<evidence type="ECO:0000256" key="8">
    <source>
        <dbReference type="ARBA" id="ARBA00023264"/>
    </source>
</evidence>
<evidence type="ECO:0000256" key="1">
    <source>
        <dbReference type="ARBA" id="ARBA00001946"/>
    </source>
</evidence>
<evidence type="ECO:0000313" key="11">
    <source>
        <dbReference type="Proteomes" id="UP001529421"/>
    </source>
</evidence>
<keyword evidence="7" id="KW-0444">Lipid biosynthesis</keyword>